<organism evidence="13 14">
    <name type="scientific">Arctia plantaginis</name>
    <name type="common">Wood tiger moth</name>
    <name type="synonym">Phalaena plantaginis</name>
    <dbReference type="NCBI Taxonomy" id="874455"/>
    <lineage>
        <taxon>Eukaryota</taxon>
        <taxon>Metazoa</taxon>
        <taxon>Ecdysozoa</taxon>
        <taxon>Arthropoda</taxon>
        <taxon>Hexapoda</taxon>
        <taxon>Insecta</taxon>
        <taxon>Pterygota</taxon>
        <taxon>Neoptera</taxon>
        <taxon>Endopterygota</taxon>
        <taxon>Lepidoptera</taxon>
        <taxon>Glossata</taxon>
        <taxon>Ditrysia</taxon>
        <taxon>Noctuoidea</taxon>
        <taxon>Erebidae</taxon>
        <taxon>Arctiinae</taxon>
        <taxon>Arctia</taxon>
    </lineage>
</organism>
<feature type="compositionally biased region" description="Basic and acidic residues" evidence="8">
    <location>
        <begin position="701"/>
        <end position="713"/>
    </location>
</feature>
<feature type="transmembrane region" description="Helical" evidence="9">
    <location>
        <begin position="98"/>
        <end position="120"/>
    </location>
</feature>
<evidence type="ECO:0000313" key="13">
    <source>
        <dbReference type="EMBL" id="CAB3248509.1"/>
    </source>
</evidence>
<dbReference type="Pfam" id="PF00005">
    <property type="entry name" value="ABC_tran"/>
    <property type="match status" value="2"/>
</dbReference>
<dbReference type="FunFam" id="3.40.50.300:FF:000163">
    <property type="entry name" value="Multidrug resistance-associated protein member 4"/>
    <property type="match status" value="1"/>
</dbReference>
<dbReference type="CDD" id="cd06465">
    <property type="entry name" value="p23_hB-ind1_like"/>
    <property type="match status" value="1"/>
</dbReference>
<keyword evidence="4" id="KW-0547">Nucleotide-binding</keyword>
<evidence type="ECO:0000259" key="10">
    <source>
        <dbReference type="PROSITE" id="PS50893"/>
    </source>
</evidence>
<dbReference type="OrthoDB" id="6500128at2759"/>
<evidence type="ECO:0000259" key="12">
    <source>
        <dbReference type="PROSITE" id="PS51203"/>
    </source>
</evidence>
<feature type="transmembrane region" description="Helical" evidence="9">
    <location>
        <begin position="860"/>
        <end position="882"/>
    </location>
</feature>
<dbReference type="PROSITE" id="PS50893">
    <property type="entry name" value="ABC_TRANSPORTER_2"/>
    <property type="match status" value="2"/>
</dbReference>
<dbReference type="InterPro" id="IPR050173">
    <property type="entry name" value="ABC_transporter_C-like"/>
</dbReference>
<feature type="domain" description="CS" evidence="12">
    <location>
        <begin position="1380"/>
        <end position="1469"/>
    </location>
</feature>
<dbReference type="SMART" id="SM00382">
    <property type="entry name" value="AAA"/>
    <property type="match status" value="2"/>
</dbReference>
<feature type="transmembrane region" description="Helical" evidence="9">
    <location>
        <begin position="930"/>
        <end position="950"/>
    </location>
</feature>
<dbReference type="InterPro" id="IPR044746">
    <property type="entry name" value="ABCC_6TM_D1"/>
</dbReference>
<proteinExistence type="predicted"/>
<dbReference type="InterPro" id="IPR011527">
    <property type="entry name" value="ABC1_TM_dom"/>
</dbReference>
<dbReference type="Pfam" id="PF04969">
    <property type="entry name" value="CS"/>
    <property type="match status" value="1"/>
</dbReference>
<reference evidence="13 14" key="1">
    <citation type="submission" date="2020-04" db="EMBL/GenBank/DDBJ databases">
        <authorList>
            <person name="Wallbank WR R."/>
            <person name="Pardo Diaz C."/>
            <person name="Kozak K."/>
            <person name="Martin S."/>
            <person name="Jiggins C."/>
            <person name="Moest M."/>
            <person name="Warren A I."/>
            <person name="Byers J.R.P. K."/>
            <person name="Montejo-Kovacevich G."/>
            <person name="Yen C E."/>
        </authorList>
    </citation>
    <scope>NUCLEOTIDE SEQUENCE [LARGE SCALE GENOMIC DNA]</scope>
</reference>
<accession>A0A8S1APR1</accession>
<feature type="transmembrane region" description="Helical" evidence="9">
    <location>
        <begin position="245"/>
        <end position="264"/>
    </location>
</feature>
<feature type="transmembrane region" description="Helical" evidence="9">
    <location>
        <begin position="775"/>
        <end position="796"/>
    </location>
</feature>
<dbReference type="PROSITE" id="PS00211">
    <property type="entry name" value="ABC_TRANSPORTER_1"/>
    <property type="match status" value="2"/>
</dbReference>
<dbReference type="PROSITE" id="PS51203">
    <property type="entry name" value="CS"/>
    <property type="match status" value="1"/>
</dbReference>
<evidence type="ECO:0000256" key="7">
    <source>
        <dbReference type="ARBA" id="ARBA00023136"/>
    </source>
</evidence>
<dbReference type="SUPFAM" id="SSF90123">
    <property type="entry name" value="ABC transporter transmembrane region"/>
    <property type="match status" value="2"/>
</dbReference>
<dbReference type="EMBL" id="CADEBC010000534">
    <property type="protein sequence ID" value="CAB3248509.1"/>
    <property type="molecule type" value="Genomic_DNA"/>
</dbReference>
<dbReference type="Gene3D" id="1.20.1560.10">
    <property type="entry name" value="ABC transporter type 1, transmembrane domain"/>
    <property type="match status" value="2"/>
</dbReference>
<feature type="compositionally biased region" description="Low complexity" evidence="8">
    <location>
        <begin position="714"/>
        <end position="731"/>
    </location>
</feature>
<keyword evidence="5" id="KW-0067">ATP-binding</keyword>
<dbReference type="InterPro" id="IPR036640">
    <property type="entry name" value="ABC1_TM_sf"/>
</dbReference>
<dbReference type="CDD" id="cd03244">
    <property type="entry name" value="ABCC_MRP_domain2"/>
    <property type="match status" value="1"/>
</dbReference>
<evidence type="ECO:0000256" key="6">
    <source>
        <dbReference type="ARBA" id="ARBA00022989"/>
    </source>
</evidence>
<dbReference type="SUPFAM" id="SSF49764">
    <property type="entry name" value="HSP20-like chaperones"/>
    <property type="match status" value="1"/>
</dbReference>
<feature type="transmembrane region" description="Helical" evidence="9">
    <location>
        <begin position="140"/>
        <end position="160"/>
    </location>
</feature>
<dbReference type="PANTHER" id="PTHR24223:SF415">
    <property type="entry name" value="FI20190P1"/>
    <property type="match status" value="1"/>
</dbReference>
<feature type="domain" description="ABC transporter" evidence="10">
    <location>
        <begin position="1138"/>
        <end position="1367"/>
    </location>
</feature>
<dbReference type="InterPro" id="IPR003439">
    <property type="entry name" value="ABC_transporter-like_ATP-bd"/>
</dbReference>
<dbReference type="InterPro" id="IPR003593">
    <property type="entry name" value="AAA+_ATPase"/>
</dbReference>
<feature type="region of interest" description="Disordered" evidence="8">
    <location>
        <begin position="699"/>
        <end position="738"/>
    </location>
</feature>
<keyword evidence="14" id="KW-1185">Reference proteome</keyword>
<evidence type="ECO:0000256" key="8">
    <source>
        <dbReference type="SAM" id="MobiDB-lite"/>
    </source>
</evidence>
<name>A0A8S1APR1_ARCPL</name>
<feature type="transmembrane region" description="Helical" evidence="9">
    <location>
        <begin position="956"/>
        <end position="978"/>
    </location>
</feature>
<dbReference type="GO" id="GO:0140359">
    <property type="term" value="F:ABC-type transporter activity"/>
    <property type="evidence" value="ECO:0007669"/>
    <property type="project" value="InterPro"/>
</dbReference>
<dbReference type="FunFam" id="1.20.1560.10:FF:000026">
    <property type="entry name" value="Multidrug resistance-associated protein lethal(2)03659"/>
    <property type="match status" value="1"/>
</dbReference>
<feature type="domain" description="ABC transmembrane type-1" evidence="11">
    <location>
        <begin position="107"/>
        <end position="387"/>
    </location>
</feature>
<feature type="domain" description="ABC transporter" evidence="10">
    <location>
        <begin position="478"/>
        <end position="700"/>
    </location>
</feature>
<dbReference type="Gene3D" id="2.60.40.790">
    <property type="match status" value="1"/>
</dbReference>
<dbReference type="FunFam" id="1.20.1560.10:FF:000014">
    <property type="entry name" value="Multidrug resistance-associated protein member 4"/>
    <property type="match status" value="1"/>
</dbReference>
<keyword evidence="6 9" id="KW-1133">Transmembrane helix</keyword>
<dbReference type="FunFam" id="3.40.50.300:FF:000482">
    <property type="entry name" value="Multidrug resistance-associated protein member 4"/>
    <property type="match status" value="1"/>
</dbReference>
<dbReference type="SUPFAM" id="SSF52540">
    <property type="entry name" value="P-loop containing nucleoside triphosphate hydrolases"/>
    <property type="match status" value="2"/>
</dbReference>
<dbReference type="GO" id="GO:0016887">
    <property type="term" value="F:ATP hydrolysis activity"/>
    <property type="evidence" value="ECO:0007669"/>
    <property type="project" value="InterPro"/>
</dbReference>
<evidence type="ECO:0000256" key="4">
    <source>
        <dbReference type="ARBA" id="ARBA00022741"/>
    </source>
</evidence>
<evidence type="ECO:0000256" key="9">
    <source>
        <dbReference type="SAM" id="Phobius"/>
    </source>
</evidence>
<feature type="transmembrane region" description="Helical" evidence="9">
    <location>
        <begin position="340"/>
        <end position="365"/>
    </location>
</feature>
<evidence type="ECO:0000256" key="2">
    <source>
        <dbReference type="ARBA" id="ARBA00022448"/>
    </source>
</evidence>
<feature type="transmembrane region" description="Helical" evidence="9">
    <location>
        <begin position="217"/>
        <end position="239"/>
    </location>
</feature>
<dbReference type="InterPro" id="IPR007052">
    <property type="entry name" value="CS_dom"/>
</dbReference>
<keyword evidence="7 9" id="KW-0472">Membrane</keyword>
<dbReference type="PROSITE" id="PS50929">
    <property type="entry name" value="ABC_TM1F"/>
    <property type="match status" value="2"/>
</dbReference>
<feature type="transmembrane region" description="Helical" evidence="9">
    <location>
        <begin position="1043"/>
        <end position="1065"/>
    </location>
</feature>
<dbReference type="InterPro" id="IPR017871">
    <property type="entry name" value="ABC_transporter-like_CS"/>
</dbReference>
<comment type="caution">
    <text evidence="13">The sequence shown here is derived from an EMBL/GenBank/DDBJ whole genome shotgun (WGS) entry which is preliminary data.</text>
</comment>
<dbReference type="Proteomes" id="UP000494106">
    <property type="component" value="Unassembled WGS sequence"/>
</dbReference>
<feature type="transmembrane region" description="Helical" evidence="9">
    <location>
        <begin position="1071"/>
        <end position="1093"/>
    </location>
</feature>
<dbReference type="PANTHER" id="PTHR24223">
    <property type="entry name" value="ATP-BINDING CASSETTE SUB-FAMILY C"/>
    <property type="match status" value="1"/>
</dbReference>
<evidence type="ECO:0000256" key="3">
    <source>
        <dbReference type="ARBA" id="ARBA00022692"/>
    </source>
</evidence>
<dbReference type="InterPro" id="IPR027417">
    <property type="entry name" value="P-loop_NTPase"/>
</dbReference>
<dbReference type="InterPro" id="IPR008978">
    <property type="entry name" value="HSP20-like_chaperone"/>
</dbReference>
<keyword evidence="2" id="KW-0813">Transport</keyword>
<dbReference type="GO" id="GO:0005524">
    <property type="term" value="F:ATP binding"/>
    <property type="evidence" value="ECO:0007669"/>
    <property type="project" value="UniProtKB-KW"/>
</dbReference>
<feature type="domain" description="ABC transmembrane type-1" evidence="11">
    <location>
        <begin position="776"/>
        <end position="1101"/>
    </location>
</feature>
<keyword evidence="3 9" id="KW-0812">Transmembrane</keyword>
<dbReference type="GO" id="GO:0016020">
    <property type="term" value="C:membrane"/>
    <property type="evidence" value="ECO:0007669"/>
    <property type="project" value="UniProtKB-SubCell"/>
</dbReference>
<dbReference type="Gene3D" id="3.40.50.300">
    <property type="entry name" value="P-loop containing nucleotide triphosphate hydrolases"/>
    <property type="match status" value="2"/>
</dbReference>
<evidence type="ECO:0000313" key="14">
    <source>
        <dbReference type="Proteomes" id="UP000494106"/>
    </source>
</evidence>
<evidence type="ECO:0000259" key="11">
    <source>
        <dbReference type="PROSITE" id="PS50929"/>
    </source>
</evidence>
<dbReference type="Pfam" id="PF00664">
    <property type="entry name" value="ABC_membrane"/>
    <property type="match status" value="2"/>
</dbReference>
<evidence type="ECO:0000256" key="5">
    <source>
        <dbReference type="ARBA" id="ARBA00022840"/>
    </source>
</evidence>
<gene>
    <name evidence="13" type="ORF">APLA_LOCUS11761</name>
</gene>
<dbReference type="CDD" id="cd18579">
    <property type="entry name" value="ABC_6TM_ABCC_D1"/>
    <property type="match status" value="1"/>
</dbReference>
<comment type="subcellular location">
    <subcellularLocation>
        <location evidence="1">Membrane</location>
        <topology evidence="1">Multi-pass membrane protein</topology>
    </subcellularLocation>
</comment>
<evidence type="ECO:0000256" key="1">
    <source>
        <dbReference type="ARBA" id="ARBA00004141"/>
    </source>
</evidence>
<dbReference type="CDD" id="cd03250">
    <property type="entry name" value="ABCC_MRP_domain1"/>
    <property type="match status" value="1"/>
</dbReference>
<protein>
    <submittedName>
        <fullName evidence="13">Uncharacterized protein</fullName>
    </submittedName>
</protein>
<sequence>MVSGKTDDPKKNPPKDRVKKTNNYKRANCLSKTWFTWMMPTFWRGYKRDLYDADLTKPKDSHLSDKLGDRLEKKWLEEIALANQQDRKPSLLRAMTKAFWMSYAPSGIMFLIQALVFKPFQPVALSMMLAYWEPGSNMTYEQAVYCATAVILISIFIGFLNHHGTYSTQQFGMKVRIAACSLIYRKVMRMSSGALAQTTAGQVVNLLSNDVNRFDYAFIYTHFIWLLPLQVIVVCYLIYLKIGYAAIVGVIGIVLQTIPVQSYMSKLAAKLRKKTAYKTDERVRIMDEIISGMQVIKMYAWEKPFEQVVVLSRKNEIDSITSASYLRGVYLSFMVFTERLSLYITLLTYSLFGYQVTADIVFPLAQFFNTLQGTLSIIMSNAVSFLAEALISVQRLEEFMLLDEREDLRSVPNVDIAKLLQSVKSQKNVKAFSDIDLRPTTFKKIDEEGIYNPGFDCNEKGILSPAISHLPVNKDVGILIQNVSASWTEDGPVTLNNINLTIPKGSLCAIIGAVGSGKSSILQLLLSELRSSSGRVYLSGPLSYASQEPWLFVATVRQNILFGLPYSAKKYKEVIRVCALQKDFQQLPHGDQTLVGERGASLSGGQRARINLARAVYRQADIYLMDDPLSAVDAHVGRQLFDECINGYLRHTTRVLVTHQLHYLKDADCIVILNNGMVEAKGTYDELQTTGKDFAKLLSSSHDENEDKKKLDKPLPLSRRTSARLSTTRRPSMTDSMTGFEIPAQEMEEEERESGSMGWHVYGAYLSAGGKTPRVIFMILLLVVGQLSATLCDYWVTFWTNEVTTMKDFENNRTSINKQDYHLQTSPRTFNVSSYFTGINQKPDLNIHDYIGPLDTAQYLYVYSALIVCCIFFITARAFIFFKVCMTASRNLHNNMFHSMLRGVMRFFDTNSSGRILNRFSKDIGALDELLPRFLLECIQIYLVMFSILALNAAALIWTLLPTTIILLLFYSILQIYLKSAQSIKRLEGTTRSPVFSHMSATLNGIGTIRSAGAEKRLIQEFDQFQDIHTSTWSSYLASGVTLGFWLDFICVLYLTIVIVAFLVIDSKTIFSGNVGLAISQTLILTGMLQFGVRQTAEVISQMTSVERILQYTHIEREPKWEKGDKETPKNWPLRGRIEFKNCYMKYSPNDLPVLKNLNLVIESGWKVGIVGRTGAGKSSLISSLFRLAIVEGEVLIDGVDTSYIALQDLRSKISIIPQEPVLFSATVRYNLDPFNNYDDEQLWRALEGVDLKNAVPALDFKVSEGGANFSLGQRQLVCLARAILRGNKILVLDEATANVDPKTDEFIQKTIRTRFADCTVLTVAHRLNTIMDSDRVIVMDCGRLVEFDYPHKLLNNPEGYFISGVINDLLSKMSTQLLPIIPPVTWAQTTDSVFLTFNVESEKPEIIIERRAVTFEGIGNPDKKYYAVVIELYTDIDPKRSSYTNKGRYVEVFLTKDKANEPFWPSLTNDKKKHHWLKIDFERWQEETEGDDLEENMDV</sequence>
<feature type="region of interest" description="Disordered" evidence="8">
    <location>
        <begin position="1"/>
        <end position="22"/>
    </location>
</feature>
<feature type="compositionally biased region" description="Basic and acidic residues" evidence="8">
    <location>
        <begin position="1"/>
        <end position="16"/>
    </location>
</feature>